<dbReference type="Proteomes" id="UP000292082">
    <property type="component" value="Unassembled WGS sequence"/>
</dbReference>
<gene>
    <name evidence="3" type="ORF">BD310DRAFT_764939</name>
    <name evidence="2" type="ORF">BD311DRAFT_604878</name>
</gene>
<evidence type="ECO:0000313" key="3">
    <source>
        <dbReference type="EMBL" id="TBU53039.1"/>
    </source>
</evidence>
<reference evidence="2 4" key="1">
    <citation type="submission" date="2019-01" db="EMBL/GenBank/DDBJ databases">
        <title>Draft genome sequences of three monokaryotic isolates of the white-rot basidiomycete fungus Dichomitus squalens.</title>
        <authorList>
            <consortium name="DOE Joint Genome Institute"/>
            <person name="Lopez S.C."/>
            <person name="Andreopoulos B."/>
            <person name="Pangilinan J."/>
            <person name="Lipzen A."/>
            <person name="Riley R."/>
            <person name="Ahrendt S."/>
            <person name="Ng V."/>
            <person name="Barry K."/>
            <person name="Daum C."/>
            <person name="Grigoriev I.V."/>
            <person name="Hilden K.S."/>
            <person name="Makela M.R."/>
            <person name="de Vries R.P."/>
        </authorList>
    </citation>
    <scope>NUCLEOTIDE SEQUENCE [LARGE SCALE GENOMIC DNA]</scope>
    <source>
        <strain evidence="3 4">CBS 464.89</strain>
        <strain evidence="2">OM18370.1</strain>
    </source>
</reference>
<proteinExistence type="predicted"/>
<accession>A0A4Q9N7N7</accession>
<name>A0A4Q9N7N7_9APHY</name>
<dbReference type="STRING" id="114155.A0A4Q9N7N7"/>
<dbReference type="EMBL" id="ML143694">
    <property type="protein sequence ID" value="TBU21164.1"/>
    <property type="molecule type" value="Genomic_DNA"/>
</dbReference>
<organism evidence="2">
    <name type="scientific">Dichomitus squalens</name>
    <dbReference type="NCBI Taxonomy" id="114155"/>
    <lineage>
        <taxon>Eukaryota</taxon>
        <taxon>Fungi</taxon>
        <taxon>Dikarya</taxon>
        <taxon>Basidiomycota</taxon>
        <taxon>Agaricomycotina</taxon>
        <taxon>Agaricomycetes</taxon>
        <taxon>Polyporales</taxon>
        <taxon>Polyporaceae</taxon>
        <taxon>Dichomitus</taxon>
    </lineage>
</organism>
<feature type="region of interest" description="Disordered" evidence="1">
    <location>
        <begin position="1"/>
        <end position="21"/>
    </location>
</feature>
<evidence type="ECO:0000313" key="2">
    <source>
        <dbReference type="EMBL" id="TBU21164.1"/>
    </source>
</evidence>
<feature type="compositionally biased region" description="Basic and acidic residues" evidence="1">
    <location>
        <begin position="81"/>
        <end position="137"/>
    </location>
</feature>
<feature type="compositionally biased region" description="Basic and acidic residues" evidence="1">
    <location>
        <begin position="9"/>
        <end position="21"/>
    </location>
</feature>
<dbReference type="OMA" id="GAMIEMQ"/>
<dbReference type="EMBL" id="ML145227">
    <property type="protein sequence ID" value="TBU53039.1"/>
    <property type="molecule type" value="Genomic_DNA"/>
</dbReference>
<dbReference type="AlphaFoldDB" id="A0A4Q9N7N7"/>
<dbReference type="OrthoDB" id="2758138at2759"/>
<dbReference type="Proteomes" id="UP000292957">
    <property type="component" value="Unassembled WGS sequence"/>
</dbReference>
<sequence length="137" mass="16065">TELEAEMQDTLREADARDNSRKATIIQIQAATVLHGRYVGRVQEKLQSYEEERAKKAKKTKLFGDGLPKLLTSDKFTSAVQEHESGLEQEKRDQEKRKAEREQYEKEVEEWKVRDKERGDRVKAQRERYAAAKKEVE</sequence>
<feature type="region of interest" description="Disordered" evidence="1">
    <location>
        <begin position="78"/>
        <end position="137"/>
    </location>
</feature>
<feature type="non-terminal residue" evidence="2">
    <location>
        <position position="137"/>
    </location>
</feature>
<keyword evidence="4" id="KW-1185">Reference proteome</keyword>
<feature type="non-terminal residue" evidence="2">
    <location>
        <position position="1"/>
    </location>
</feature>
<evidence type="ECO:0000313" key="4">
    <source>
        <dbReference type="Proteomes" id="UP000292082"/>
    </source>
</evidence>
<evidence type="ECO:0000256" key="1">
    <source>
        <dbReference type="SAM" id="MobiDB-lite"/>
    </source>
</evidence>
<protein>
    <submittedName>
        <fullName evidence="2">Uncharacterized protein</fullName>
    </submittedName>
</protein>